<dbReference type="SUPFAM" id="SSF53448">
    <property type="entry name" value="Nucleotide-diphospho-sugar transferases"/>
    <property type="match status" value="1"/>
</dbReference>
<feature type="domain" description="Glycosyltransferase 2-like" evidence="7">
    <location>
        <begin position="2"/>
        <end position="162"/>
    </location>
</feature>
<accession>A0ABW8CFW1</accession>
<dbReference type="InterPro" id="IPR051612">
    <property type="entry name" value="Teichoic_Acid_Biosynth"/>
</dbReference>
<dbReference type="SUPFAM" id="SSF53756">
    <property type="entry name" value="UDP-Glycosyltransferase/glycogen phosphorylase"/>
    <property type="match status" value="1"/>
</dbReference>
<name>A0ABW8CFW1_9ACTN</name>
<evidence type="ECO:0000256" key="4">
    <source>
        <dbReference type="ARBA" id="ARBA00022679"/>
    </source>
</evidence>
<reference evidence="8 9" key="1">
    <citation type="submission" date="2024-10" db="EMBL/GenBank/DDBJ databases">
        <title>The Natural Products Discovery Center: Release of the First 8490 Sequenced Strains for Exploring Actinobacteria Biosynthetic Diversity.</title>
        <authorList>
            <person name="Kalkreuter E."/>
            <person name="Kautsar S.A."/>
            <person name="Yang D."/>
            <person name="Bader C.D."/>
            <person name="Teijaro C.N."/>
            <person name="Fluegel L."/>
            <person name="Davis C.M."/>
            <person name="Simpson J.R."/>
            <person name="Lauterbach L."/>
            <person name="Steele A.D."/>
            <person name="Gui C."/>
            <person name="Meng S."/>
            <person name="Li G."/>
            <person name="Viehrig K."/>
            <person name="Ye F."/>
            <person name="Su P."/>
            <person name="Kiefer A.F."/>
            <person name="Nichols A."/>
            <person name="Cepeda A.J."/>
            <person name="Yan W."/>
            <person name="Fan B."/>
            <person name="Jiang Y."/>
            <person name="Adhikari A."/>
            <person name="Zheng C.-J."/>
            <person name="Schuster L."/>
            <person name="Cowan T.M."/>
            <person name="Smanski M.J."/>
            <person name="Chevrette M.G."/>
            <person name="De Carvalho L.P.S."/>
            <person name="Shen B."/>
        </authorList>
    </citation>
    <scope>NUCLEOTIDE SEQUENCE [LARGE SCALE GENOMIC DNA]</scope>
    <source>
        <strain evidence="8 9">NPDC053399</strain>
    </source>
</reference>
<comment type="similarity">
    <text evidence="2">Belongs to the CDP-glycerol glycerophosphotransferase family.</text>
</comment>
<dbReference type="Gene3D" id="3.90.550.10">
    <property type="entry name" value="Spore Coat Polysaccharide Biosynthesis Protein SpsA, Chain A"/>
    <property type="match status" value="1"/>
</dbReference>
<dbReference type="Proteomes" id="UP001614394">
    <property type="component" value="Unassembled WGS sequence"/>
</dbReference>
<dbReference type="PANTHER" id="PTHR37316:SF3">
    <property type="entry name" value="TEICHOIC ACID GLYCEROL-PHOSPHATE TRANSFERASE"/>
    <property type="match status" value="1"/>
</dbReference>
<evidence type="ECO:0000259" key="7">
    <source>
        <dbReference type="Pfam" id="PF00535"/>
    </source>
</evidence>
<comment type="caution">
    <text evidence="8">The sequence shown here is derived from an EMBL/GenBank/DDBJ whole genome shotgun (WGS) entry which is preliminary data.</text>
</comment>
<dbReference type="InterPro" id="IPR029044">
    <property type="entry name" value="Nucleotide-diphossugar_trans"/>
</dbReference>
<proteinExistence type="inferred from homology"/>
<comment type="subcellular location">
    <subcellularLocation>
        <location evidence="1">Cell membrane</location>
        <topology evidence="1">Peripheral membrane protein</topology>
    </subcellularLocation>
</comment>
<gene>
    <name evidence="8" type="ORF">ACIGXA_27465</name>
</gene>
<keyword evidence="3" id="KW-1003">Cell membrane</keyword>
<dbReference type="InterPro" id="IPR007554">
    <property type="entry name" value="Glycerophosphate_synth"/>
</dbReference>
<evidence type="ECO:0000256" key="3">
    <source>
        <dbReference type="ARBA" id="ARBA00022475"/>
    </source>
</evidence>
<dbReference type="Gene3D" id="3.40.50.12580">
    <property type="match status" value="1"/>
</dbReference>
<protein>
    <submittedName>
        <fullName evidence="8">CDP-glycerol glycerophosphotransferase family protein</fullName>
    </submittedName>
</protein>
<dbReference type="CDD" id="cd00761">
    <property type="entry name" value="Glyco_tranf_GTA_type"/>
    <property type="match status" value="1"/>
</dbReference>
<dbReference type="InterPro" id="IPR043149">
    <property type="entry name" value="TagF_N"/>
</dbReference>
<dbReference type="Pfam" id="PF00535">
    <property type="entry name" value="Glycos_transf_2"/>
    <property type="match status" value="1"/>
</dbReference>
<dbReference type="Pfam" id="PF04464">
    <property type="entry name" value="Glyphos_transf"/>
    <property type="match status" value="1"/>
</dbReference>
<evidence type="ECO:0000256" key="1">
    <source>
        <dbReference type="ARBA" id="ARBA00004202"/>
    </source>
</evidence>
<evidence type="ECO:0000313" key="9">
    <source>
        <dbReference type="Proteomes" id="UP001614394"/>
    </source>
</evidence>
<dbReference type="RefSeq" id="WP_399654340.1">
    <property type="nucleotide sequence ID" value="NZ_JBITYG010000009.1"/>
</dbReference>
<dbReference type="Gene3D" id="3.40.50.11820">
    <property type="match status" value="1"/>
</dbReference>
<dbReference type="InterPro" id="IPR043148">
    <property type="entry name" value="TagF_C"/>
</dbReference>
<keyword evidence="6" id="KW-0472">Membrane</keyword>
<evidence type="ECO:0000256" key="5">
    <source>
        <dbReference type="ARBA" id="ARBA00022944"/>
    </source>
</evidence>
<keyword evidence="4" id="KW-0808">Transferase</keyword>
<dbReference type="EMBL" id="JBITYG010000009">
    <property type="protein sequence ID" value="MFI9104261.1"/>
    <property type="molecule type" value="Genomic_DNA"/>
</dbReference>
<dbReference type="InterPro" id="IPR001173">
    <property type="entry name" value="Glyco_trans_2-like"/>
</dbReference>
<organism evidence="8 9">
    <name type="scientific">Streptomyces fildesensis</name>
    <dbReference type="NCBI Taxonomy" id="375757"/>
    <lineage>
        <taxon>Bacteria</taxon>
        <taxon>Bacillati</taxon>
        <taxon>Actinomycetota</taxon>
        <taxon>Actinomycetes</taxon>
        <taxon>Kitasatosporales</taxon>
        <taxon>Streptomycetaceae</taxon>
        <taxon>Streptomyces</taxon>
    </lineage>
</organism>
<dbReference type="PANTHER" id="PTHR37316">
    <property type="entry name" value="TEICHOIC ACID GLYCEROL-PHOSPHATE PRIMASE"/>
    <property type="match status" value="1"/>
</dbReference>
<evidence type="ECO:0000256" key="2">
    <source>
        <dbReference type="ARBA" id="ARBA00010488"/>
    </source>
</evidence>
<keyword evidence="9" id="KW-1185">Reference proteome</keyword>
<evidence type="ECO:0000313" key="8">
    <source>
        <dbReference type="EMBL" id="MFI9104261.1"/>
    </source>
</evidence>
<keyword evidence="5" id="KW-0777">Teichoic acid biosynthesis</keyword>
<evidence type="ECO:0000256" key="6">
    <source>
        <dbReference type="ARBA" id="ARBA00023136"/>
    </source>
</evidence>
<sequence>MVVPIYNVETFLEECLESLAGQTLRELEVIMVNDGSTDRSGEIAAAFAARDPRFRLVEQTNGGLGHARNTGVRNCTPGVDYLTFVDSDDIIPDYAYEHFLSTLDETGSDFASGNVFTLDSKGTAQSAMHRKATATTRLKTHITRDPALIADRLAPNKVFRRTFWDKYEMEFPEGVLYEDTPLTVPAHFRARSVDILGEPTYYWRQREGGAAPSITQRRTELKSVRDRVAAVDSVSRFLAAQPGKEYRKYKRWYDETALASDIRIFINVLPDADQEFRDLFMQVASDFLSRVEPRALDALPALMRLKWHLIRHGKLDELLEVLSYEKKETGASLPVVRRFRRYGKFPFFGNRTVGVPNHVYRLKQELALRTKVSSITWHGDELKIEGFSYVSNLNVHKRRMSLKVIALRNSKSKRTLVIPARTVFRPEATSTSGQNRYSYDWSGFELSVNAQKLKQRGHWNESTWRFAIGNLSRGLLRKGALNPGAFGSGTHPPVHYVDAETRIVPLFIGGRLRLRVEKVRARVTGHELADGFIEIRGVAAGELAEGSRLSMQHLKTPSSHEYPLEITGSSPKGQTTFTVRIPLDDIVDGRMTEIALSSVKAPDSETWRTEIVVPGERKSRQLIADDDLAPGRYALAPSASGLPRELALHRNAPGYLLLSDRIVRPVVDRLTWQSDGSLLVEGECPTSATDPANLVLMHRAHHEEKVFPVTVADNRFTATLTVHAVPGMAGTLPLRPGRWNLMFQNSVEGNERTPVVISPALIDELPAETMVAGRKYVAAAHSYDRLALEVTASLRTDEQGPYRQRQLRTQFYPEARTQPLRESVLYDSYTGKQFSDSPRAVFEELMRRGDDLEHLWVVRDEQVELPPGAKAVRMWGREWFEALARSRYIVTNAHLPYWLKRRPGQVVVQAWHGTPLKKIGHDIEDVQFTNGRYLENVAKESKSWSFIVSPNRFSTPILKRAFAFDGELLEAGYPRNDMLYAPERDEIARKVRERIGLPAGKKVVLYAPTWRDDQYYGPGRYKLDLQVDLVKAKQELGDDFVLLVRRHPNVVDTVPGAGEGFVWDVSEYPEIGELFLAADVLITDYSSLMFDYANTGRPMLFFTYDLAHYRDQLRGFYFDFEKEAPGPLISTSDELIASLKDLDAVTDRYKDAYKKFQDVFCDLDDGHAAGRVIDRMQELAKED</sequence>